<dbReference type="Gene3D" id="1.10.630.10">
    <property type="entry name" value="Cytochrome P450"/>
    <property type="match status" value="1"/>
</dbReference>
<protein>
    <submittedName>
        <fullName evidence="8">Cytochrome P450</fullName>
    </submittedName>
</protein>
<evidence type="ECO:0000256" key="5">
    <source>
        <dbReference type="ARBA" id="ARBA00023004"/>
    </source>
</evidence>
<evidence type="ECO:0000256" key="6">
    <source>
        <dbReference type="ARBA" id="ARBA00023033"/>
    </source>
</evidence>
<evidence type="ECO:0000256" key="1">
    <source>
        <dbReference type="ARBA" id="ARBA00010617"/>
    </source>
</evidence>
<evidence type="ECO:0000256" key="2">
    <source>
        <dbReference type="ARBA" id="ARBA00022617"/>
    </source>
</evidence>
<proteinExistence type="inferred from homology"/>
<dbReference type="PRINTS" id="PR00359">
    <property type="entry name" value="BP450"/>
</dbReference>
<evidence type="ECO:0000256" key="3">
    <source>
        <dbReference type="ARBA" id="ARBA00022723"/>
    </source>
</evidence>
<dbReference type="Pfam" id="PF00067">
    <property type="entry name" value="p450"/>
    <property type="match status" value="1"/>
</dbReference>
<evidence type="ECO:0000256" key="4">
    <source>
        <dbReference type="ARBA" id="ARBA00023002"/>
    </source>
</evidence>
<gene>
    <name evidence="8" type="ORF">KHQ06_37050</name>
</gene>
<keyword evidence="6 7" id="KW-0503">Monooxygenase</keyword>
<keyword evidence="2 7" id="KW-0349">Heme</keyword>
<comment type="similarity">
    <text evidence="1 7">Belongs to the cytochrome P450 family.</text>
</comment>
<dbReference type="PANTHER" id="PTHR46696">
    <property type="entry name" value="P450, PUTATIVE (EUROFUNG)-RELATED"/>
    <property type="match status" value="1"/>
</dbReference>
<keyword evidence="3 7" id="KW-0479">Metal-binding</keyword>
<dbReference type="InterPro" id="IPR001128">
    <property type="entry name" value="Cyt_P450"/>
</dbReference>
<dbReference type="SUPFAM" id="SSF48264">
    <property type="entry name" value="Cytochrome P450"/>
    <property type="match status" value="1"/>
</dbReference>
<dbReference type="EMBL" id="CP074371">
    <property type="protein sequence ID" value="QVI25390.1"/>
    <property type="molecule type" value="Genomic_DNA"/>
</dbReference>
<dbReference type="CDD" id="cd11029">
    <property type="entry name" value="CYP107-like"/>
    <property type="match status" value="1"/>
</dbReference>
<organism evidence="8 9">
    <name type="scientific">Nocardia tengchongensis</name>
    <dbReference type="NCBI Taxonomy" id="2055889"/>
    <lineage>
        <taxon>Bacteria</taxon>
        <taxon>Bacillati</taxon>
        <taxon>Actinomycetota</taxon>
        <taxon>Actinomycetes</taxon>
        <taxon>Mycobacteriales</taxon>
        <taxon>Nocardiaceae</taxon>
        <taxon>Nocardia</taxon>
    </lineage>
</organism>
<keyword evidence="4 7" id="KW-0560">Oxidoreductase</keyword>
<dbReference type="InterPro" id="IPR017972">
    <property type="entry name" value="Cyt_P450_CS"/>
</dbReference>
<sequence>MNSRTVGGVTELLGDHFFANLHAYYRLWRDEGPVLRVRFGDGVDRWLIIGYEEGRAALADPRLRKDIDLLESVIARKHTGSWEGPRTHDGLRHMLNADPPDHTRLRKAVSQAFTPRRVAALQPVVERTSRELLDAMADRDEVDLLRAFATPLPVAIICHLLDVDIEDRGAFREWTKALVGTLEPGVDPARAHAEMVAFLRNMLHRKRAEPGADLLSALVTDTEAGLDEGELIGMALLLLVAGHETTVNLIGNGTLALLRDRPWLERLRATPELIPAAVEEFLRFDGPVDMATLRFTAEPITVGGIDIPAGELVLVALAAGNRDPRHFGDPHRLDPLAEHSAHLGFGHGVHYCVGAPLARLEARVAFTQLLERFPDLELAVDESELRWHPNPVIRALKRLPVRLRK</sequence>
<dbReference type="InterPro" id="IPR036396">
    <property type="entry name" value="Cyt_P450_sf"/>
</dbReference>
<name>A0ABX8D4R9_9NOCA</name>
<dbReference type="PANTHER" id="PTHR46696:SF1">
    <property type="entry name" value="CYTOCHROME P450 YJIB-RELATED"/>
    <property type="match status" value="1"/>
</dbReference>
<evidence type="ECO:0000256" key="7">
    <source>
        <dbReference type="RuleBase" id="RU000461"/>
    </source>
</evidence>
<evidence type="ECO:0000313" key="9">
    <source>
        <dbReference type="Proteomes" id="UP000683310"/>
    </source>
</evidence>
<keyword evidence="5 7" id="KW-0408">Iron</keyword>
<accession>A0ABX8D4R9</accession>
<evidence type="ECO:0000313" key="8">
    <source>
        <dbReference type="EMBL" id="QVI25390.1"/>
    </source>
</evidence>
<reference evidence="8 9" key="1">
    <citation type="submission" date="2021-04" db="EMBL/GenBank/DDBJ databases">
        <title>Nocardia tengchongensis.</title>
        <authorList>
            <person name="Zhuang k."/>
            <person name="Ran Y."/>
            <person name="Li W."/>
        </authorList>
    </citation>
    <scope>NUCLEOTIDE SEQUENCE [LARGE SCALE GENOMIC DNA]</scope>
    <source>
        <strain evidence="8 9">CFH S0057</strain>
    </source>
</reference>
<keyword evidence="9" id="KW-1185">Reference proteome</keyword>
<dbReference type="InterPro" id="IPR002397">
    <property type="entry name" value="Cyt_P450_B"/>
</dbReference>
<dbReference type="PROSITE" id="PS00086">
    <property type="entry name" value="CYTOCHROME_P450"/>
    <property type="match status" value="1"/>
</dbReference>
<dbReference type="Proteomes" id="UP000683310">
    <property type="component" value="Chromosome"/>
</dbReference>